<dbReference type="Pfam" id="PF00294">
    <property type="entry name" value="PfkB"/>
    <property type="match status" value="1"/>
</dbReference>
<dbReference type="Proteomes" id="UP000016646">
    <property type="component" value="Unassembled WGS sequence"/>
</dbReference>
<dbReference type="STRING" id="1125725.HMPREF1325_0924"/>
<evidence type="ECO:0000256" key="2">
    <source>
        <dbReference type="ARBA" id="ARBA00022777"/>
    </source>
</evidence>
<protein>
    <submittedName>
        <fullName evidence="4">Carbohydrate kinase, PfkB family</fullName>
    </submittedName>
</protein>
<dbReference type="GO" id="GO:0016301">
    <property type="term" value="F:kinase activity"/>
    <property type="evidence" value="ECO:0007669"/>
    <property type="project" value="UniProtKB-KW"/>
</dbReference>
<dbReference type="Gene3D" id="3.40.1190.20">
    <property type="match status" value="1"/>
</dbReference>
<dbReference type="InterPro" id="IPR029056">
    <property type="entry name" value="Ribokinase-like"/>
</dbReference>
<name>U1FKA6_TRESO</name>
<accession>U1FKA6</accession>
<dbReference type="eggNOG" id="COG0524">
    <property type="taxonomic scope" value="Bacteria"/>
</dbReference>
<dbReference type="Proteomes" id="UP000016412">
    <property type="component" value="Unassembled WGS sequence"/>
</dbReference>
<dbReference type="PANTHER" id="PTHR42774:SF3">
    <property type="entry name" value="KETOHEXOKINASE"/>
    <property type="match status" value="1"/>
</dbReference>
<dbReference type="EMBL" id="AUZJ01000058">
    <property type="protein sequence ID" value="ERF59791.1"/>
    <property type="molecule type" value="Genomic_DNA"/>
</dbReference>
<comment type="caution">
    <text evidence="4">The sequence shown here is derived from an EMBL/GenBank/DDBJ whole genome shotgun (WGS) entry which is preliminary data.</text>
</comment>
<dbReference type="InterPro" id="IPR052562">
    <property type="entry name" value="Ketohexokinase-related"/>
</dbReference>
<dbReference type="PATRIC" id="fig|1125725.3.peg.2246"/>
<evidence type="ECO:0000259" key="3">
    <source>
        <dbReference type="Pfam" id="PF00294"/>
    </source>
</evidence>
<keyword evidence="2 4" id="KW-0418">Kinase</keyword>
<gene>
    <name evidence="5" type="ORF">HMPREF0860_1690</name>
    <name evidence="4" type="ORF">HMPREF1325_0924</name>
</gene>
<evidence type="ECO:0000313" key="6">
    <source>
        <dbReference type="Proteomes" id="UP000016412"/>
    </source>
</evidence>
<dbReference type="RefSeq" id="WP_021331269.1">
    <property type="nucleotide sequence ID" value="NZ_AUZJ01000058.1"/>
</dbReference>
<dbReference type="InterPro" id="IPR002173">
    <property type="entry name" value="Carboh/pur_kinase_PfkB_CS"/>
</dbReference>
<dbReference type="OrthoDB" id="9813569at2"/>
<keyword evidence="7" id="KW-1185">Reference proteome</keyword>
<evidence type="ECO:0000256" key="1">
    <source>
        <dbReference type="ARBA" id="ARBA00022679"/>
    </source>
</evidence>
<dbReference type="PROSITE" id="PS00584">
    <property type="entry name" value="PFKB_KINASES_2"/>
    <property type="match status" value="1"/>
</dbReference>
<evidence type="ECO:0000313" key="4">
    <source>
        <dbReference type="EMBL" id="ERF59791.1"/>
    </source>
</evidence>
<dbReference type="InterPro" id="IPR011611">
    <property type="entry name" value="PfkB_dom"/>
</dbReference>
<sequence>MSDFPQIVGVGHNCLDYLCTVEAYPPEDGSTHITSIAEQGGGAAATAVVAASRLGCRSVFIGRLGDDDTGKKILALLQKDNVDTSYIDIVPGGRSSVSYLMVNPANASRTKFPYPDELAPIDWDERLAKLVGRADALHIDGTKYDNALSAVRIAKEAGVTVSLDGCSMQRDNEKNKALASLADILIMNARYPLIVSGMGDYARALLEMSHWGPKIVIGTQGASGCMAVIDGAVFRFPAYTVAAVDTTGAGDVFHGAFLAGYFKGMDLEANIKFASAVSALKCTKIGGRDGIPSYEDTLSFMNSRTINKIQVL</sequence>
<dbReference type="SUPFAM" id="SSF53613">
    <property type="entry name" value="Ribokinase-like"/>
    <property type="match status" value="1"/>
</dbReference>
<keyword evidence="1" id="KW-0808">Transferase</keyword>
<dbReference type="EMBL" id="AVQI01000022">
    <property type="protein sequence ID" value="ERK04417.1"/>
    <property type="molecule type" value="Genomic_DNA"/>
</dbReference>
<evidence type="ECO:0000313" key="7">
    <source>
        <dbReference type="Proteomes" id="UP000016646"/>
    </source>
</evidence>
<organism evidence="4 6">
    <name type="scientific">Treponema socranskii subsp. socranskii VPI DR56BR1116 = ATCC 35536</name>
    <dbReference type="NCBI Taxonomy" id="1125725"/>
    <lineage>
        <taxon>Bacteria</taxon>
        <taxon>Pseudomonadati</taxon>
        <taxon>Spirochaetota</taxon>
        <taxon>Spirochaetia</taxon>
        <taxon>Spirochaetales</taxon>
        <taxon>Treponemataceae</taxon>
        <taxon>Treponema</taxon>
    </lineage>
</organism>
<dbReference type="PANTHER" id="PTHR42774">
    <property type="entry name" value="PHOSPHOTRANSFERASE SYSTEM TRANSPORT PROTEIN"/>
    <property type="match status" value="1"/>
</dbReference>
<feature type="domain" description="Carbohydrate kinase PfkB" evidence="3">
    <location>
        <begin position="8"/>
        <end position="292"/>
    </location>
</feature>
<dbReference type="AlphaFoldDB" id="U1FKA6"/>
<proteinExistence type="predicted"/>
<reference evidence="6 7" key="1">
    <citation type="submission" date="2013-08" db="EMBL/GenBank/DDBJ databases">
        <authorList>
            <person name="Durkin A.S."/>
            <person name="Haft D.R."/>
            <person name="McCorrison J."/>
            <person name="Torralba M."/>
            <person name="Gillis M."/>
            <person name="Haft D.H."/>
            <person name="Methe B."/>
            <person name="Sutton G."/>
            <person name="Nelson K.E."/>
        </authorList>
    </citation>
    <scope>NUCLEOTIDE SEQUENCE [LARGE SCALE GENOMIC DNA]</scope>
    <source>
        <strain evidence="5 7">ATCC 35536</strain>
        <strain evidence="4 6">VPI DR56BR1116</strain>
    </source>
</reference>
<evidence type="ECO:0000313" key="5">
    <source>
        <dbReference type="EMBL" id="ERK04417.1"/>
    </source>
</evidence>